<keyword evidence="9" id="KW-0812">Transmembrane</keyword>
<comment type="caution">
    <text evidence="11">The sequence shown here is derived from an EMBL/GenBank/DDBJ whole genome shotgun (WGS) entry which is preliminary data.</text>
</comment>
<dbReference type="Proteomes" id="UP000004478">
    <property type="component" value="Unassembled WGS sequence"/>
</dbReference>
<gene>
    <name evidence="11" type="ORF">B879_03151</name>
</gene>
<dbReference type="InterPro" id="IPR011110">
    <property type="entry name" value="Reg_prop"/>
</dbReference>
<dbReference type="InterPro" id="IPR011047">
    <property type="entry name" value="Quinoprotein_ADH-like_sf"/>
</dbReference>
<dbReference type="InterPro" id="IPR003594">
    <property type="entry name" value="HATPase_dom"/>
</dbReference>
<evidence type="ECO:0000256" key="1">
    <source>
        <dbReference type="ARBA" id="ARBA00000085"/>
    </source>
</evidence>
<evidence type="ECO:0000256" key="2">
    <source>
        <dbReference type="ARBA" id="ARBA00012438"/>
    </source>
</evidence>
<accession>K1L806</accession>
<dbReference type="InterPro" id="IPR005467">
    <property type="entry name" value="His_kinase_dom"/>
</dbReference>
<name>K1L806_CECL9</name>
<evidence type="ECO:0000313" key="12">
    <source>
        <dbReference type="Proteomes" id="UP000004478"/>
    </source>
</evidence>
<evidence type="ECO:0000256" key="8">
    <source>
        <dbReference type="ARBA" id="ARBA00023012"/>
    </source>
</evidence>
<dbReference type="SUPFAM" id="SSF50998">
    <property type="entry name" value="Quinoprotein alcohol dehydrogenase-like"/>
    <property type="match status" value="2"/>
</dbReference>
<dbReference type="GO" id="GO:0000155">
    <property type="term" value="F:phosphorelay sensor kinase activity"/>
    <property type="evidence" value="ECO:0007669"/>
    <property type="project" value="InterPro"/>
</dbReference>
<reference evidence="11 12" key="1">
    <citation type="journal article" date="2012" name="J. Bacteriol.">
        <title>Draft Genome Sequence of Cecembia lonarensis Strain LW9T, Isolated from Lonar Lake, a Haloalkaline Lake in India.</title>
        <authorList>
            <person name="Shivaji S."/>
            <person name="Ara S."/>
            <person name="Singh A."/>
            <person name="Pinnaka A.K."/>
        </authorList>
    </citation>
    <scope>NUCLEOTIDE SEQUENCE [LARGE SCALE GENOMIC DNA]</scope>
    <source>
        <strain evidence="11 12">LW9</strain>
    </source>
</reference>
<dbReference type="Gene3D" id="2.60.40.10">
    <property type="entry name" value="Immunoglobulins"/>
    <property type="match status" value="1"/>
</dbReference>
<evidence type="ECO:0000256" key="4">
    <source>
        <dbReference type="ARBA" id="ARBA00022679"/>
    </source>
</evidence>
<keyword evidence="6 11" id="KW-0418">Kinase</keyword>
<keyword evidence="5" id="KW-0547">Nucleotide-binding</keyword>
<dbReference type="PROSITE" id="PS50109">
    <property type="entry name" value="HIS_KIN"/>
    <property type="match status" value="1"/>
</dbReference>
<evidence type="ECO:0000256" key="7">
    <source>
        <dbReference type="ARBA" id="ARBA00022840"/>
    </source>
</evidence>
<dbReference type="SUPFAM" id="SSF55874">
    <property type="entry name" value="ATPase domain of HSP90 chaperone/DNA topoisomerase II/histidine kinase"/>
    <property type="match status" value="1"/>
</dbReference>
<dbReference type="SMART" id="SM00387">
    <property type="entry name" value="HATPase_c"/>
    <property type="match status" value="1"/>
</dbReference>
<proteinExistence type="predicted"/>
<dbReference type="Pfam" id="PF07495">
    <property type="entry name" value="Y_Y_Y"/>
    <property type="match status" value="1"/>
</dbReference>
<keyword evidence="12" id="KW-1185">Reference proteome</keyword>
<dbReference type="OrthoDB" id="9806995at2"/>
<evidence type="ECO:0000256" key="3">
    <source>
        <dbReference type="ARBA" id="ARBA00022553"/>
    </source>
</evidence>
<keyword evidence="4" id="KW-0808">Transferase</keyword>
<comment type="catalytic activity">
    <reaction evidence="1">
        <text>ATP + protein L-histidine = ADP + protein N-phospho-L-histidine.</text>
        <dbReference type="EC" id="2.7.13.3"/>
    </reaction>
</comment>
<keyword evidence="3" id="KW-0597">Phosphoprotein</keyword>
<protein>
    <recommendedName>
        <fullName evidence="2">histidine kinase</fullName>
        <ecNumber evidence="2">2.7.13.3</ecNumber>
    </recommendedName>
</protein>
<dbReference type="Pfam" id="PF02518">
    <property type="entry name" value="HATPase_c"/>
    <property type="match status" value="1"/>
</dbReference>
<dbReference type="RefSeq" id="WP_009186170.1">
    <property type="nucleotide sequence ID" value="NZ_AMGM01000062.1"/>
</dbReference>
<keyword evidence="7" id="KW-0067">ATP-binding</keyword>
<organism evidence="11 12">
    <name type="scientific">Cecembia lonarensis (strain CCUG 58316 / KCTC 22772 / LW9)</name>
    <dbReference type="NCBI Taxonomy" id="1225176"/>
    <lineage>
        <taxon>Bacteria</taxon>
        <taxon>Pseudomonadati</taxon>
        <taxon>Bacteroidota</taxon>
        <taxon>Cytophagia</taxon>
        <taxon>Cytophagales</taxon>
        <taxon>Cyclobacteriaceae</taxon>
        <taxon>Cecembia</taxon>
    </lineage>
</organism>
<keyword evidence="9" id="KW-0472">Membrane</keyword>
<dbReference type="GO" id="GO:0005524">
    <property type="term" value="F:ATP binding"/>
    <property type="evidence" value="ECO:0007669"/>
    <property type="project" value="UniProtKB-KW"/>
</dbReference>
<dbReference type="Pfam" id="PF07730">
    <property type="entry name" value="HisKA_3"/>
    <property type="match status" value="1"/>
</dbReference>
<dbReference type="InterPro" id="IPR036890">
    <property type="entry name" value="HATPase_C_sf"/>
</dbReference>
<evidence type="ECO:0000256" key="9">
    <source>
        <dbReference type="SAM" id="Phobius"/>
    </source>
</evidence>
<dbReference type="AlphaFoldDB" id="K1L806"/>
<dbReference type="Gene3D" id="3.30.565.10">
    <property type="entry name" value="Histidine kinase-like ATPase, C-terminal domain"/>
    <property type="match status" value="1"/>
</dbReference>
<dbReference type="InterPro" id="IPR015943">
    <property type="entry name" value="WD40/YVTN_repeat-like_dom_sf"/>
</dbReference>
<evidence type="ECO:0000259" key="10">
    <source>
        <dbReference type="PROSITE" id="PS50109"/>
    </source>
</evidence>
<feature type="transmembrane region" description="Helical" evidence="9">
    <location>
        <begin position="784"/>
        <end position="802"/>
    </location>
</feature>
<sequence length="1023" mass="117015">MRSIIFKLFYLPFFLALEVFAQLPDFTFRNIHTDHGLPENIVLDIKEDSLGFIWIATPNYLSRFDGKDFKVFPKAFDYRTDLENFKLGKISVNQQSLWVITKGGQLELFNLKEESFRKISYFNDSIPIPELRSIYLNKENQILLGSEHHGAYLLDQELNLLKHFHVDASEKNSRIISNKINAIHQDVAGRIWILTDKGVNLIQEDGKVILLLDGINTSTFLEDAVHYDAVAIGTIGDTYFAGSLLWENLSKPLNWNEQTISGDLNILSLYFDNKRRMWSGSLGNGIFVINHGGTYEIKQLLSIKGKSNALTDNTVLCMYGNGENGGLWIGTDGGGISYFDEGPNYFKYLFENEIKEDINPKHITAIQKEHDKLLWVSSLSHGLLAIDSTNNLTKQILLPDLNQDYFKNNRILDFWIDEQIYIGTSEYGLLILDKKNHSVLRTLNVDNQSLPSNRVKNIKPIDGNHLAVVTSNAITLLNVNDFTGQTYELSIDDEISSIELIIEEVLALSTEKSGIYLFKLEDGNFEKLSLNVSEIELDRIPINGLHYTNGWLWASANDRGILAIDLERRKSKLFNAKDGIPLGINYGILPQDTRTLWVSHSKGIYKLIFEKIEGDIFIENIKPFQQLNKFEISNYSAHATFKELDGNMYFGGISGLVFFDPDDIPSNKKEVNLVFTEVKVNNQTVESDQAHPFLETLKLQHFENSIALNFAALKSSLPDELEFSYRLLGYEEDWISIGNRNFVEFTNLDPGNYTFQVKLDESSIESSSISSLQIQIEPAIYQRFWFQLLVLITVLGLFYTFYRLRVKHILEMQEIKEGISADLHDDLGSRLTTIHLLSAISKGKFKQDSEIKDLLSQIDKEVNASSEALHEIVGNIKTHDEDFEEFLAKIRRYISEALDSTDTIYQINSEDNVSFAKLSMRKRREIFLIIKELVNNIRKHAHALRVNFKIGEKDGKFYLMVEDDGIGFDPDTPTHRNGLKNLKYRIGKWNGKLSIHSNKGKGTRIEVWIPFDKVNLLQKLWLA</sequence>
<dbReference type="Pfam" id="PF07494">
    <property type="entry name" value="Reg_prop"/>
    <property type="match status" value="1"/>
</dbReference>
<dbReference type="PANTHER" id="PTHR24421:SF10">
    <property type="entry name" value="NITRATE_NITRITE SENSOR PROTEIN NARQ"/>
    <property type="match status" value="1"/>
</dbReference>
<dbReference type="EMBL" id="AMGM01000062">
    <property type="protein sequence ID" value="EKB48232.1"/>
    <property type="molecule type" value="Genomic_DNA"/>
</dbReference>
<dbReference type="InterPro" id="IPR050482">
    <property type="entry name" value="Sensor_HK_TwoCompSys"/>
</dbReference>
<dbReference type="CDD" id="cd16917">
    <property type="entry name" value="HATPase_UhpB-NarQ-NarX-like"/>
    <property type="match status" value="1"/>
</dbReference>
<keyword evidence="9" id="KW-1133">Transmembrane helix</keyword>
<dbReference type="InterPro" id="IPR013783">
    <property type="entry name" value="Ig-like_fold"/>
</dbReference>
<dbReference type="Gene3D" id="2.130.10.10">
    <property type="entry name" value="YVTN repeat-like/Quinoprotein amine dehydrogenase"/>
    <property type="match status" value="2"/>
</dbReference>
<feature type="domain" description="Histidine kinase" evidence="10">
    <location>
        <begin position="822"/>
        <end position="1013"/>
    </location>
</feature>
<dbReference type="GO" id="GO:0016020">
    <property type="term" value="C:membrane"/>
    <property type="evidence" value="ECO:0007669"/>
    <property type="project" value="InterPro"/>
</dbReference>
<dbReference type="EC" id="2.7.13.3" evidence="2"/>
<dbReference type="PANTHER" id="PTHR24421">
    <property type="entry name" value="NITRATE/NITRITE SENSOR PROTEIN NARX-RELATED"/>
    <property type="match status" value="1"/>
</dbReference>
<evidence type="ECO:0000313" key="11">
    <source>
        <dbReference type="EMBL" id="EKB48232.1"/>
    </source>
</evidence>
<dbReference type="InterPro" id="IPR011712">
    <property type="entry name" value="Sig_transdc_His_kin_sub3_dim/P"/>
</dbReference>
<dbReference type="InterPro" id="IPR011123">
    <property type="entry name" value="Y_Y_Y"/>
</dbReference>
<dbReference type="GO" id="GO:0046983">
    <property type="term" value="F:protein dimerization activity"/>
    <property type="evidence" value="ECO:0007669"/>
    <property type="project" value="InterPro"/>
</dbReference>
<evidence type="ECO:0000256" key="6">
    <source>
        <dbReference type="ARBA" id="ARBA00022777"/>
    </source>
</evidence>
<keyword evidence="8" id="KW-0902">Two-component regulatory system</keyword>
<evidence type="ECO:0000256" key="5">
    <source>
        <dbReference type="ARBA" id="ARBA00022741"/>
    </source>
</evidence>